<dbReference type="AlphaFoldDB" id="A0AAU7Q8E3"/>
<name>A0AAU7Q8E3_9GAMM</name>
<sequence length="185" mass="20975">MSVVAGYLFDTERDGIAGHAKEVKILARQVLAAAGLYGAKKHEKISTQQAESVIRYWVFCNILGTSPEEYIARKMAGDAYPSYYTVSSIHHILSLQELHKSKLLQLHKIPNERWGDFNAMWFSFLLKEIPVLKFEEKAVRSMALGDYNFAALYTGCRFLDDFSLEAYTRKEAINIGKKIVAASHH</sequence>
<accession>A0AAU7Q8E3</accession>
<proteinExistence type="predicted"/>
<dbReference type="EMBL" id="CP157947">
    <property type="protein sequence ID" value="XBS69319.1"/>
    <property type="molecule type" value="Genomic_DNA"/>
</dbReference>
<reference evidence="1" key="1">
    <citation type="submission" date="2024-06" db="EMBL/GenBank/DDBJ databases">
        <authorList>
            <person name="Coelho C."/>
            <person name="Bento M."/>
            <person name="Garcia E."/>
            <person name="Camelo A."/>
            <person name="Brandao I."/>
            <person name="Espirito Santo C."/>
            <person name="Trovao J."/>
            <person name="Verissimo A."/>
            <person name="Costa J."/>
            <person name="Tiago I."/>
        </authorList>
    </citation>
    <scope>NUCLEOTIDE SEQUENCE</scope>
    <source>
        <strain evidence="1">KWT182</strain>
    </source>
</reference>
<organism evidence="1">
    <name type="scientific">Acerihabitans sp. KWT182</name>
    <dbReference type="NCBI Taxonomy" id="3157919"/>
    <lineage>
        <taxon>Bacteria</taxon>
        <taxon>Pseudomonadati</taxon>
        <taxon>Pseudomonadota</taxon>
        <taxon>Gammaproteobacteria</taxon>
        <taxon>Enterobacterales</taxon>
        <taxon>Pectobacteriaceae</taxon>
        <taxon>Acerihabitans</taxon>
    </lineage>
</organism>
<protein>
    <submittedName>
        <fullName evidence="1">Uncharacterized protein</fullName>
    </submittedName>
</protein>
<evidence type="ECO:0000313" key="1">
    <source>
        <dbReference type="EMBL" id="XBS69319.1"/>
    </source>
</evidence>
<gene>
    <name evidence="1" type="ORF">ABK905_23245</name>
</gene>